<evidence type="ECO:0000313" key="5">
    <source>
        <dbReference type="Proteomes" id="UP001175227"/>
    </source>
</evidence>
<protein>
    <recommendedName>
        <fullName evidence="3">ATPase AAA-type core domain-containing protein</fullName>
    </recommendedName>
</protein>
<evidence type="ECO:0000259" key="3">
    <source>
        <dbReference type="Pfam" id="PF00004"/>
    </source>
</evidence>
<name>A0AA39NNM1_9AGAR</name>
<dbReference type="PANTHER" id="PTHR23074">
    <property type="entry name" value="AAA DOMAIN-CONTAINING"/>
    <property type="match status" value="1"/>
</dbReference>
<feature type="domain" description="ATPase AAA-type core" evidence="3">
    <location>
        <begin position="205"/>
        <end position="259"/>
    </location>
</feature>
<keyword evidence="2" id="KW-0812">Transmembrane</keyword>
<evidence type="ECO:0000313" key="4">
    <source>
        <dbReference type="EMBL" id="KAK0468948.1"/>
    </source>
</evidence>
<dbReference type="GO" id="GO:0005524">
    <property type="term" value="F:ATP binding"/>
    <property type="evidence" value="ECO:0007669"/>
    <property type="project" value="InterPro"/>
</dbReference>
<organism evidence="4 5">
    <name type="scientific">Armillaria novae-zelandiae</name>
    <dbReference type="NCBI Taxonomy" id="153914"/>
    <lineage>
        <taxon>Eukaryota</taxon>
        <taxon>Fungi</taxon>
        <taxon>Dikarya</taxon>
        <taxon>Basidiomycota</taxon>
        <taxon>Agaricomycotina</taxon>
        <taxon>Agaricomycetes</taxon>
        <taxon>Agaricomycetidae</taxon>
        <taxon>Agaricales</taxon>
        <taxon>Marasmiineae</taxon>
        <taxon>Physalacriaceae</taxon>
        <taxon>Armillaria</taxon>
    </lineage>
</organism>
<dbReference type="EMBL" id="JAUEPR010000064">
    <property type="protein sequence ID" value="KAK0468948.1"/>
    <property type="molecule type" value="Genomic_DNA"/>
</dbReference>
<keyword evidence="2" id="KW-0472">Membrane</keyword>
<feature type="transmembrane region" description="Helical" evidence="2">
    <location>
        <begin position="21"/>
        <end position="37"/>
    </location>
</feature>
<dbReference type="PANTHER" id="PTHR23074:SF83">
    <property type="entry name" value="VACUOLAR PROTEIN SORTING-ASSOCIATED PROTEIN 4A"/>
    <property type="match status" value="1"/>
</dbReference>
<dbReference type="Pfam" id="PF00004">
    <property type="entry name" value="AAA"/>
    <property type="match status" value="1"/>
</dbReference>
<dbReference type="InterPro" id="IPR027417">
    <property type="entry name" value="P-loop_NTPase"/>
</dbReference>
<sequence length="289" mass="32467">MREKNSKMDIRQEIAINDIGGAVNLCIATIVVGVYAFDKEDEDSLQLAQVVARSLFKVSYGTMSNRRVYHTMQSTRSKLRNVPALIISAVACSKAPSKSDIDFNCHLKMYILSKLWERYDKSGLKEVAVRSMVVVERKAKVLMSSIIERTNTNAHNQHTDEKTKAIIRVKVDEYLFGGHPLLSSVPEESVLWGNGAHALAAAVSSMLCTLFELAHESKPSIVFIVGIDPLAGSRNEGESEGSRRSKMELLVQMNGVRQDHTGQQRTEAQPRRRPRPAPQYLHRLQRRRP</sequence>
<dbReference type="Gene3D" id="3.40.50.300">
    <property type="entry name" value="P-loop containing nucleotide triphosphate hydrolases"/>
    <property type="match status" value="1"/>
</dbReference>
<dbReference type="GO" id="GO:0016197">
    <property type="term" value="P:endosomal transport"/>
    <property type="evidence" value="ECO:0007669"/>
    <property type="project" value="TreeGrafter"/>
</dbReference>
<reference evidence="4" key="1">
    <citation type="submission" date="2023-06" db="EMBL/GenBank/DDBJ databases">
        <authorList>
            <consortium name="Lawrence Berkeley National Laboratory"/>
            <person name="Ahrendt S."/>
            <person name="Sahu N."/>
            <person name="Indic B."/>
            <person name="Wong-Bajracharya J."/>
            <person name="Merenyi Z."/>
            <person name="Ke H.-M."/>
            <person name="Monk M."/>
            <person name="Kocsube S."/>
            <person name="Drula E."/>
            <person name="Lipzen A."/>
            <person name="Balint B."/>
            <person name="Henrissat B."/>
            <person name="Andreopoulos B."/>
            <person name="Martin F.M."/>
            <person name="Harder C.B."/>
            <person name="Rigling D."/>
            <person name="Ford K.L."/>
            <person name="Foster G.D."/>
            <person name="Pangilinan J."/>
            <person name="Papanicolaou A."/>
            <person name="Barry K."/>
            <person name="LaButti K."/>
            <person name="Viragh M."/>
            <person name="Koriabine M."/>
            <person name="Yan M."/>
            <person name="Riley R."/>
            <person name="Champramary S."/>
            <person name="Plett K.L."/>
            <person name="Tsai I.J."/>
            <person name="Slot J."/>
            <person name="Sipos G."/>
            <person name="Plett J."/>
            <person name="Nagy L.G."/>
            <person name="Grigoriev I.V."/>
        </authorList>
    </citation>
    <scope>NUCLEOTIDE SEQUENCE</scope>
    <source>
        <strain evidence="4">ICMP 16352</strain>
    </source>
</reference>
<dbReference type="GO" id="GO:0016887">
    <property type="term" value="F:ATP hydrolysis activity"/>
    <property type="evidence" value="ECO:0007669"/>
    <property type="project" value="InterPro"/>
</dbReference>
<feature type="region of interest" description="Disordered" evidence="1">
    <location>
        <begin position="250"/>
        <end position="289"/>
    </location>
</feature>
<proteinExistence type="predicted"/>
<evidence type="ECO:0000256" key="2">
    <source>
        <dbReference type="SAM" id="Phobius"/>
    </source>
</evidence>
<dbReference type="InterPro" id="IPR050304">
    <property type="entry name" value="MT-severing_AAA_ATPase"/>
</dbReference>
<comment type="caution">
    <text evidence="4">The sequence shown here is derived from an EMBL/GenBank/DDBJ whole genome shotgun (WGS) entry which is preliminary data.</text>
</comment>
<gene>
    <name evidence="4" type="ORF">IW261DRAFT_1676967</name>
</gene>
<evidence type="ECO:0000256" key="1">
    <source>
        <dbReference type="SAM" id="MobiDB-lite"/>
    </source>
</evidence>
<dbReference type="AlphaFoldDB" id="A0AA39NNM1"/>
<keyword evidence="2" id="KW-1133">Transmembrane helix</keyword>
<dbReference type="InterPro" id="IPR003959">
    <property type="entry name" value="ATPase_AAA_core"/>
</dbReference>
<accession>A0AA39NNM1</accession>
<keyword evidence="5" id="KW-1185">Reference proteome</keyword>
<dbReference type="Proteomes" id="UP001175227">
    <property type="component" value="Unassembled WGS sequence"/>
</dbReference>
<dbReference type="GO" id="GO:0007033">
    <property type="term" value="P:vacuole organization"/>
    <property type="evidence" value="ECO:0007669"/>
    <property type="project" value="TreeGrafter"/>
</dbReference>